<dbReference type="Gene3D" id="3.30.70.270">
    <property type="match status" value="1"/>
</dbReference>
<feature type="domain" description="PAC" evidence="2">
    <location>
        <begin position="137"/>
        <end position="189"/>
    </location>
</feature>
<proteinExistence type="predicted"/>
<dbReference type="InterPro" id="IPR029787">
    <property type="entry name" value="Nucleotide_cyclase"/>
</dbReference>
<dbReference type="InterPro" id="IPR013655">
    <property type="entry name" value="PAS_fold_3"/>
</dbReference>
<evidence type="ECO:0000259" key="2">
    <source>
        <dbReference type="PROSITE" id="PS50113"/>
    </source>
</evidence>
<dbReference type="PROSITE" id="PS50887">
    <property type="entry name" value="GGDEF"/>
    <property type="match status" value="1"/>
</dbReference>
<dbReference type="SUPFAM" id="SSF55785">
    <property type="entry name" value="PYP-like sensor domain (PAS domain)"/>
    <property type="match status" value="2"/>
</dbReference>
<dbReference type="Pfam" id="PF00990">
    <property type="entry name" value="GGDEF"/>
    <property type="match status" value="1"/>
</dbReference>
<dbReference type="InterPro" id="IPR000014">
    <property type="entry name" value="PAS"/>
</dbReference>
<dbReference type="Pfam" id="PF08447">
    <property type="entry name" value="PAS_3"/>
    <property type="match status" value="1"/>
</dbReference>
<dbReference type="Gene3D" id="3.30.450.20">
    <property type="entry name" value="PAS domain"/>
    <property type="match status" value="2"/>
</dbReference>
<evidence type="ECO:0000313" key="4">
    <source>
        <dbReference type="EMBL" id="MPM41163.1"/>
    </source>
</evidence>
<keyword evidence="1" id="KW-1133">Transmembrane helix</keyword>
<dbReference type="SMART" id="SM00267">
    <property type="entry name" value="GGDEF"/>
    <property type="match status" value="1"/>
</dbReference>
<dbReference type="InterPro" id="IPR013767">
    <property type="entry name" value="PAS_fold"/>
</dbReference>
<dbReference type="Pfam" id="PF00989">
    <property type="entry name" value="PAS"/>
    <property type="match status" value="1"/>
</dbReference>
<evidence type="ECO:0008006" key="5">
    <source>
        <dbReference type="Google" id="ProtNLM"/>
    </source>
</evidence>
<reference evidence="4" key="1">
    <citation type="submission" date="2019-08" db="EMBL/GenBank/DDBJ databases">
        <authorList>
            <person name="Kucharzyk K."/>
            <person name="Murdoch R.W."/>
            <person name="Higgins S."/>
            <person name="Loffler F."/>
        </authorList>
    </citation>
    <scope>NUCLEOTIDE SEQUENCE</scope>
</reference>
<dbReference type="PANTHER" id="PTHR44757:SF2">
    <property type="entry name" value="BIOFILM ARCHITECTURE MAINTENANCE PROTEIN MBAA"/>
    <property type="match status" value="1"/>
</dbReference>
<feature type="transmembrane region" description="Helical" evidence="1">
    <location>
        <begin position="23"/>
        <end position="45"/>
    </location>
</feature>
<dbReference type="PROSITE" id="PS50113">
    <property type="entry name" value="PAC"/>
    <property type="match status" value="1"/>
</dbReference>
<dbReference type="InterPro" id="IPR000160">
    <property type="entry name" value="GGDEF_dom"/>
</dbReference>
<dbReference type="InterPro" id="IPR052155">
    <property type="entry name" value="Biofilm_reg_signaling"/>
</dbReference>
<evidence type="ECO:0000256" key="1">
    <source>
        <dbReference type="SAM" id="Phobius"/>
    </source>
</evidence>
<dbReference type="InterPro" id="IPR000700">
    <property type="entry name" value="PAS-assoc_C"/>
</dbReference>
<dbReference type="SMART" id="SM00091">
    <property type="entry name" value="PAS"/>
    <property type="match status" value="3"/>
</dbReference>
<organism evidence="4">
    <name type="scientific">bioreactor metagenome</name>
    <dbReference type="NCBI Taxonomy" id="1076179"/>
    <lineage>
        <taxon>unclassified sequences</taxon>
        <taxon>metagenomes</taxon>
        <taxon>ecological metagenomes</taxon>
    </lineage>
</organism>
<dbReference type="InterPro" id="IPR001610">
    <property type="entry name" value="PAC"/>
</dbReference>
<name>A0A644ZR94_9ZZZZ</name>
<dbReference type="SMART" id="SM00086">
    <property type="entry name" value="PAC"/>
    <property type="match status" value="3"/>
</dbReference>
<dbReference type="EMBL" id="VSSQ01009266">
    <property type="protein sequence ID" value="MPM41163.1"/>
    <property type="molecule type" value="Genomic_DNA"/>
</dbReference>
<protein>
    <recommendedName>
        <fullName evidence="5">GGDEF domain-containing protein</fullName>
    </recommendedName>
</protein>
<dbReference type="InterPro" id="IPR043128">
    <property type="entry name" value="Rev_trsase/Diguanyl_cyclase"/>
</dbReference>
<dbReference type="CDD" id="cd01949">
    <property type="entry name" value="GGDEF"/>
    <property type="match status" value="1"/>
</dbReference>
<comment type="caution">
    <text evidence="4">The sequence shown here is derived from an EMBL/GenBank/DDBJ whole genome shotgun (WGS) entry which is preliminary data.</text>
</comment>
<dbReference type="InterPro" id="IPR035965">
    <property type="entry name" value="PAS-like_dom_sf"/>
</dbReference>
<keyword evidence="1" id="KW-0812">Transmembrane</keyword>
<dbReference type="PANTHER" id="PTHR44757">
    <property type="entry name" value="DIGUANYLATE CYCLASE DGCP"/>
    <property type="match status" value="1"/>
</dbReference>
<accession>A0A644ZR94</accession>
<evidence type="ECO:0000259" key="3">
    <source>
        <dbReference type="PROSITE" id="PS50887"/>
    </source>
</evidence>
<dbReference type="SUPFAM" id="SSF55073">
    <property type="entry name" value="Nucleotide cyclase"/>
    <property type="match status" value="1"/>
</dbReference>
<gene>
    <name evidence="4" type="ORF">SDC9_87813</name>
</gene>
<sequence>MVVRTIPASIVENAIAQEKVPGYQVVGITMASALAAAIFIISLFNRTIRNSRRERERLLTVEEEYRISAKQSGVVIIRINTESGAIISSQGAIEHFQLPSAEPDVLFCHAFEDLVEEESREELETFRQNMLQGKPSSGAEISMRNAEGVSRWFEFEFATIGDGGGKSTQAIVTIRDITTQRERIVAYRRWQSMLADSVGASAALMAVNVSNGVCERAEGEFAPFQQDSEAQPCAENILARYCQTYVSPEDRAAFSTFVSSRRLLSVYQRGIQAEETELHLLHADGTIRLCTLAAQLAYAPKTDEIKAFLMLRDFDDITREVDRLNDLAMRDGLSGLLNRTAARSAIEEALRFGGGDIVALFMIDADNFKQINDLLGHQHGDMALRQMSDIIRGAFRSGDIVARIGGDEFFVFLSEVPAEHFAEEKAAALCKNLQLTYAMEERGSITLTASIGVVIAKRGSCDYEGLYAEVDRVLYEAKNAGKNRYHIRYADGTGASKSGSATASSAAQQINALMKQLDGGVILLEVGERMTPLFISDGYFMLQGVLREATLNNTFPESVIHPHDYPQVEAAVRACAAEGASFQVSYRSVLSGGGYGWRHLNGVRVPSISGKAPTVLAVVSDITELHNASEHLYALTESSKVGVFIMRMGERLEVTFFNDGVLEITGFTYEQMRLFARDASAFFRGGNLERFRAEVAAATVENRMIDYLYRSRGFLGKEAHSIHLYGVKLDIQNGIPSYLIILLEQADLYVCS</sequence>
<feature type="domain" description="GGDEF" evidence="3">
    <location>
        <begin position="356"/>
        <end position="490"/>
    </location>
</feature>
<dbReference type="NCBIfam" id="TIGR00254">
    <property type="entry name" value="GGDEF"/>
    <property type="match status" value="1"/>
</dbReference>
<keyword evidence="1" id="KW-0472">Membrane</keyword>
<dbReference type="AlphaFoldDB" id="A0A644ZR94"/>
<dbReference type="GO" id="GO:0006355">
    <property type="term" value="P:regulation of DNA-templated transcription"/>
    <property type="evidence" value="ECO:0007669"/>
    <property type="project" value="InterPro"/>
</dbReference>